<dbReference type="InterPro" id="IPR053174">
    <property type="entry name" value="LpxI"/>
</dbReference>
<evidence type="ECO:0000259" key="1">
    <source>
        <dbReference type="Pfam" id="PF06230"/>
    </source>
</evidence>
<name>A0A1G5NLX5_AFIMA</name>
<feature type="domain" description="LpxI C-terminal" evidence="1">
    <location>
        <begin position="152"/>
        <end position="275"/>
    </location>
</feature>
<dbReference type="InterPro" id="IPR043167">
    <property type="entry name" value="LpxI_C_sf"/>
</dbReference>
<dbReference type="Pfam" id="PF17930">
    <property type="entry name" value="LpxI_N"/>
    <property type="match status" value="1"/>
</dbReference>
<evidence type="ECO:0000313" key="3">
    <source>
        <dbReference type="EMBL" id="SCZ37590.1"/>
    </source>
</evidence>
<dbReference type="InterPro" id="IPR010415">
    <property type="entry name" value="LpxI_C"/>
</dbReference>
<gene>
    <name evidence="3" type="ORF">SAMN03080610_02210</name>
</gene>
<reference evidence="4" key="1">
    <citation type="submission" date="2016-10" db="EMBL/GenBank/DDBJ databases">
        <authorList>
            <person name="Varghese N."/>
            <person name="Submissions S."/>
        </authorList>
    </citation>
    <scope>NUCLEOTIDE SEQUENCE [LARGE SCALE GENOMIC DNA]</scope>
    <source>
        <strain evidence="4">DSM 2698</strain>
    </source>
</reference>
<evidence type="ECO:0000313" key="4">
    <source>
        <dbReference type="Proteomes" id="UP000199347"/>
    </source>
</evidence>
<dbReference type="STRING" id="1120955.SAMN03080610_02210"/>
<dbReference type="Proteomes" id="UP000199347">
    <property type="component" value="Unassembled WGS sequence"/>
</dbReference>
<keyword evidence="4" id="KW-1185">Reference proteome</keyword>
<dbReference type="RefSeq" id="WP_170130433.1">
    <property type="nucleotide sequence ID" value="NZ_FMVW01000004.1"/>
</dbReference>
<dbReference type="AlphaFoldDB" id="A0A1G5NLX5"/>
<dbReference type="Gene3D" id="3.40.50.20">
    <property type="match status" value="1"/>
</dbReference>
<protein>
    <recommendedName>
        <fullName evidence="5">UDP-2,3-diacylglucosamine pyrophosphatase LpxI</fullName>
    </recommendedName>
</protein>
<feature type="domain" description="LpxI N-terminal" evidence="2">
    <location>
        <begin position="10"/>
        <end position="139"/>
    </location>
</feature>
<sequence>MVEISKGGPLGILAGGGGLPNLVAQAAARAGREPLIFALAGDAEERKTSGFPVFRIRWGEIGRLERLLKEHHCKEVVLVGAVKRPEIKDIRPDFGALRLMPRIISAIRSGDDSALKSAAGIFEEYGVELLDPLAVAPELACPPGLLVEGRTALDADELAKAAEAARMIGDLDIGQAAVACGRRVVALEGAEGTNGLLSRVREMRLTKRIPRHGGILVKCMKPSQDPRLDIPTIGPETVEMAREAGLDGIACEAGRTMLVGRDETFAAFRAARLFLYGIRRRP</sequence>
<dbReference type="PANTHER" id="PTHR39962:SF1">
    <property type="entry name" value="LPXI FAMILY PROTEIN"/>
    <property type="match status" value="1"/>
</dbReference>
<evidence type="ECO:0000259" key="2">
    <source>
        <dbReference type="Pfam" id="PF17930"/>
    </source>
</evidence>
<proteinExistence type="predicted"/>
<dbReference type="Gene3D" id="3.40.140.80">
    <property type="match status" value="1"/>
</dbReference>
<dbReference type="PANTHER" id="PTHR39962">
    <property type="entry name" value="BLL4848 PROTEIN"/>
    <property type="match status" value="1"/>
</dbReference>
<accession>A0A1G5NLX5</accession>
<dbReference type="InterPro" id="IPR041255">
    <property type="entry name" value="LpxI_N"/>
</dbReference>
<dbReference type="EMBL" id="FMVW01000004">
    <property type="protein sequence ID" value="SCZ37590.1"/>
    <property type="molecule type" value="Genomic_DNA"/>
</dbReference>
<evidence type="ECO:0008006" key="5">
    <source>
        <dbReference type="Google" id="ProtNLM"/>
    </source>
</evidence>
<organism evidence="3 4">
    <name type="scientific">Afifella marina DSM 2698</name>
    <dbReference type="NCBI Taxonomy" id="1120955"/>
    <lineage>
        <taxon>Bacteria</taxon>
        <taxon>Pseudomonadati</taxon>
        <taxon>Pseudomonadota</taxon>
        <taxon>Alphaproteobacteria</taxon>
        <taxon>Hyphomicrobiales</taxon>
        <taxon>Afifellaceae</taxon>
        <taxon>Afifella</taxon>
    </lineage>
</organism>
<dbReference type="Pfam" id="PF06230">
    <property type="entry name" value="LpxI_C"/>
    <property type="match status" value="1"/>
</dbReference>